<dbReference type="InterPro" id="IPR027417">
    <property type="entry name" value="P-loop_NTPase"/>
</dbReference>
<dbReference type="AlphaFoldDB" id="A0A6N2V9M4"/>
<evidence type="ECO:0000313" key="1">
    <source>
        <dbReference type="EMBL" id="VYT26307.1"/>
    </source>
</evidence>
<dbReference type="Gene3D" id="3.40.50.300">
    <property type="entry name" value="P-loop containing nucleotide triphosphate hydrolases"/>
    <property type="match status" value="1"/>
</dbReference>
<accession>A0A6N2V9M4</accession>
<gene>
    <name evidence="1" type="ORF">BHLFYP23_00909</name>
</gene>
<dbReference type="SUPFAM" id="SSF53795">
    <property type="entry name" value="PEP carboxykinase-like"/>
    <property type="match status" value="1"/>
</dbReference>
<organism evidence="1">
    <name type="scientific">Blautia hansenii</name>
    <name type="common">Ruminococcus hansenii</name>
    <dbReference type="NCBI Taxonomy" id="1322"/>
    <lineage>
        <taxon>Bacteria</taxon>
        <taxon>Bacillati</taxon>
        <taxon>Bacillota</taxon>
        <taxon>Clostridia</taxon>
        <taxon>Lachnospirales</taxon>
        <taxon>Lachnospiraceae</taxon>
        <taxon>Blautia</taxon>
    </lineage>
</organism>
<sequence length="238" mass="27493">MLYKIAECVTEYNPIYEYLGNKMKGYRWDKKEETDISLTLTEAVCHLKQQQQPHLTLGECEYIYAGMEFYTKLLLHEGMMLHASAVAMEEKCYLFSAPSGTGKSTHTKQWQKFFGEEKAEIINDDKPALRRMEDGWYAYGTPFSGKTDEQLNRKIKLQGICLLERGEKNEIQKLLPKEAISFLMQQTLIPKRMDLAEQLLKLMNQLLCEIPVYKMKCNISTEAAKMAYEAMVGNNGKK</sequence>
<dbReference type="RefSeq" id="WP_156342663.1">
    <property type="nucleotide sequence ID" value="NZ_CACRSY010000015.1"/>
</dbReference>
<protein>
    <recommendedName>
        <fullName evidence="2">SynChlorMet cassette protein ScmC</fullName>
    </recommendedName>
</protein>
<reference evidence="1" key="1">
    <citation type="submission" date="2019-11" db="EMBL/GenBank/DDBJ databases">
        <authorList>
            <person name="Feng L."/>
        </authorList>
    </citation>
    <scope>NUCLEOTIDE SEQUENCE</scope>
    <source>
        <strain evidence="1">BhanseniiLFYP23</strain>
    </source>
</reference>
<evidence type="ECO:0008006" key="2">
    <source>
        <dbReference type="Google" id="ProtNLM"/>
    </source>
</evidence>
<proteinExistence type="predicted"/>
<dbReference type="EMBL" id="CACRSY010000015">
    <property type="protein sequence ID" value="VYT26307.1"/>
    <property type="molecule type" value="Genomic_DNA"/>
</dbReference>
<name>A0A6N2V9M4_BLAHA</name>